<dbReference type="SUPFAM" id="SSF50800">
    <property type="entry name" value="PK beta-barrel domain-like"/>
    <property type="match status" value="1"/>
</dbReference>
<protein>
    <submittedName>
        <fullName evidence="3">MOSC-domain-containing protein</fullName>
    </submittedName>
</protein>
<dbReference type="GO" id="GO:0030170">
    <property type="term" value="F:pyridoxal phosphate binding"/>
    <property type="evidence" value="ECO:0007669"/>
    <property type="project" value="InterPro"/>
</dbReference>
<dbReference type="PANTHER" id="PTHR14237">
    <property type="entry name" value="MOLYBDOPTERIN COFACTOR SULFURASE MOSC"/>
    <property type="match status" value="1"/>
</dbReference>
<dbReference type="SUPFAM" id="SSF141673">
    <property type="entry name" value="MOSC N-terminal domain-like"/>
    <property type="match status" value="1"/>
</dbReference>
<dbReference type="Pfam" id="PF03473">
    <property type="entry name" value="MOSC"/>
    <property type="match status" value="1"/>
</dbReference>
<dbReference type="InterPro" id="IPR005302">
    <property type="entry name" value="MoCF_Sase_C"/>
</dbReference>
<dbReference type="PROSITE" id="PS51340">
    <property type="entry name" value="MOSC"/>
    <property type="match status" value="1"/>
</dbReference>
<evidence type="ECO:0000259" key="2">
    <source>
        <dbReference type="PROSITE" id="PS51340"/>
    </source>
</evidence>
<proteinExistence type="predicted"/>
<dbReference type="EMBL" id="ML996703">
    <property type="protein sequence ID" value="KAF2397548.1"/>
    <property type="molecule type" value="Genomic_DNA"/>
</dbReference>
<feature type="domain" description="MOSC" evidence="2">
    <location>
        <begin position="193"/>
        <end position="351"/>
    </location>
</feature>
<keyword evidence="1" id="KW-0472">Membrane</keyword>
<dbReference type="Pfam" id="PF03476">
    <property type="entry name" value="MOSC_N"/>
    <property type="match status" value="1"/>
</dbReference>
<keyword evidence="1" id="KW-1133">Transmembrane helix</keyword>
<dbReference type="OrthoDB" id="17255at2759"/>
<dbReference type="GO" id="GO:0030151">
    <property type="term" value="F:molybdenum ion binding"/>
    <property type="evidence" value="ECO:0007669"/>
    <property type="project" value="InterPro"/>
</dbReference>
<organism evidence="3 4">
    <name type="scientific">Trichodelitschia bisporula</name>
    <dbReference type="NCBI Taxonomy" id="703511"/>
    <lineage>
        <taxon>Eukaryota</taxon>
        <taxon>Fungi</taxon>
        <taxon>Dikarya</taxon>
        <taxon>Ascomycota</taxon>
        <taxon>Pezizomycotina</taxon>
        <taxon>Dothideomycetes</taxon>
        <taxon>Dothideomycetes incertae sedis</taxon>
        <taxon>Phaeotrichales</taxon>
        <taxon>Phaeotrichaceae</taxon>
        <taxon>Trichodelitschia</taxon>
    </lineage>
</organism>
<dbReference type="AlphaFoldDB" id="A0A6G1HNA4"/>
<feature type="transmembrane region" description="Helical" evidence="1">
    <location>
        <begin position="18"/>
        <end position="37"/>
    </location>
</feature>
<sequence length="363" mass="41164">MGSLTELFTNVEFTAGNVFIRVFFFFAITIIPLLFFFESRITHQIASTSDIPKPPPTKVKQLRVYPIKSCRGIVVQKAKVFKTGLDLDRNWMFVDATTWKFLTIRQLSAMTLINTALTENDELEISISGAPDLKVKIAAHPSKDWLKANTELVEVEIWGTKTDAWAYAADLAAPFCKFLDKDIRLVYKGPSPRVLRGSGAPKVLGRTQSTKFADMMPVLVANQKSIDELNRRLKLVSEEPMSIERFRPNIIVESNEPWGEDVWKTLRIGGSGEKTEKKREGVTMDVVCRCARCQVPNVNPETGVKNKKQPWDTLMSYRRIDRGITFKPCFGMLCAPREEGDVEVGMEFEVTDVTEQHFFLKSL</sequence>
<keyword evidence="1" id="KW-0812">Transmembrane</keyword>
<dbReference type="Proteomes" id="UP000799640">
    <property type="component" value="Unassembled WGS sequence"/>
</dbReference>
<name>A0A6G1HNA4_9PEZI</name>
<evidence type="ECO:0000256" key="1">
    <source>
        <dbReference type="SAM" id="Phobius"/>
    </source>
</evidence>
<dbReference type="InterPro" id="IPR011037">
    <property type="entry name" value="Pyrv_Knase-like_insert_dom_sf"/>
</dbReference>
<dbReference type="GO" id="GO:0003824">
    <property type="term" value="F:catalytic activity"/>
    <property type="evidence" value="ECO:0007669"/>
    <property type="project" value="InterPro"/>
</dbReference>
<dbReference type="InterPro" id="IPR005303">
    <property type="entry name" value="MOCOS_middle"/>
</dbReference>
<gene>
    <name evidence="3" type="ORF">EJ06DRAFT_154702</name>
</gene>
<keyword evidence="4" id="KW-1185">Reference proteome</keyword>
<reference evidence="3" key="1">
    <citation type="journal article" date="2020" name="Stud. Mycol.">
        <title>101 Dothideomycetes genomes: a test case for predicting lifestyles and emergence of pathogens.</title>
        <authorList>
            <person name="Haridas S."/>
            <person name="Albert R."/>
            <person name="Binder M."/>
            <person name="Bloem J."/>
            <person name="Labutti K."/>
            <person name="Salamov A."/>
            <person name="Andreopoulos B."/>
            <person name="Baker S."/>
            <person name="Barry K."/>
            <person name="Bills G."/>
            <person name="Bluhm B."/>
            <person name="Cannon C."/>
            <person name="Castanera R."/>
            <person name="Culley D."/>
            <person name="Daum C."/>
            <person name="Ezra D."/>
            <person name="Gonzalez J."/>
            <person name="Henrissat B."/>
            <person name="Kuo A."/>
            <person name="Liang C."/>
            <person name="Lipzen A."/>
            <person name="Lutzoni F."/>
            <person name="Magnuson J."/>
            <person name="Mondo S."/>
            <person name="Nolan M."/>
            <person name="Ohm R."/>
            <person name="Pangilinan J."/>
            <person name="Park H.-J."/>
            <person name="Ramirez L."/>
            <person name="Alfaro M."/>
            <person name="Sun H."/>
            <person name="Tritt A."/>
            <person name="Yoshinaga Y."/>
            <person name="Zwiers L.-H."/>
            <person name="Turgeon B."/>
            <person name="Goodwin S."/>
            <person name="Spatafora J."/>
            <person name="Crous P."/>
            <person name="Grigoriev I."/>
        </authorList>
    </citation>
    <scope>NUCLEOTIDE SEQUENCE</scope>
    <source>
        <strain evidence="3">CBS 262.69</strain>
    </source>
</reference>
<dbReference type="PANTHER" id="PTHR14237:SF19">
    <property type="entry name" value="MITOCHONDRIAL AMIDOXIME REDUCING COMPONENT 1"/>
    <property type="match status" value="1"/>
</dbReference>
<evidence type="ECO:0000313" key="4">
    <source>
        <dbReference type="Proteomes" id="UP000799640"/>
    </source>
</evidence>
<accession>A0A6G1HNA4</accession>
<evidence type="ECO:0000313" key="3">
    <source>
        <dbReference type="EMBL" id="KAF2397548.1"/>
    </source>
</evidence>